<reference evidence="3" key="3">
    <citation type="submission" date="2016-11" db="EMBL/GenBank/DDBJ databases">
        <authorList>
            <person name="Jaros S."/>
            <person name="Januszkiewicz K."/>
            <person name="Wedrychowicz H."/>
        </authorList>
    </citation>
    <scope>NUCLEOTIDE SEQUENCE [LARGE SCALE GENOMIC DNA]</scope>
    <source>
        <strain evidence="3">YR203</strain>
    </source>
</reference>
<dbReference type="RefSeq" id="WP_034738563.1">
    <property type="nucleotide sequence ID" value="NZ_FQVE01000001.1"/>
</dbReference>
<dbReference type="OrthoDB" id="1263725at2"/>
<evidence type="ECO:0000313" key="5">
    <source>
        <dbReference type="Proteomes" id="UP000184108"/>
    </source>
</evidence>
<dbReference type="Proteomes" id="UP000028719">
    <property type="component" value="Unassembled WGS sequence"/>
</dbReference>
<organism evidence="3 5">
    <name type="scientific">Chryseobacterium vrystaatense</name>
    <dbReference type="NCBI Taxonomy" id="307480"/>
    <lineage>
        <taxon>Bacteria</taxon>
        <taxon>Pseudomonadati</taxon>
        <taxon>Bacteroidota</taxon>
        <taxon>Flavobacteriia</taxon>
        <taxon>Flavobacteriales</taxon>
        <taxon>Weeksellaceae</taxon>
        <taxon>Chryseobacterium group</taxon>
        <taxon>Chryseobacterium</taxon>
    </lineage>
</organism>
<name>A0A1M4WTF9_9FLAO</name>
<evidence type="ECO:0000313" key="2">
    <source>
        <dbReference type="EMBL" id="KFF27694.1"/>
    </source>
</evidence>
<proteinExistence type="predicted"/>
<sequence>MINHLKKYWIFLLIALIGVNYGGFCLLWESVGISDALEHVESEAVIRKLKHKDFLYTLVVDAVLILDFSLILFLLFMGGRKIVQLIIKK</sequence>
<feature type="transmembrane region" description="Helical" evidence="1">
    <location>
        <begin position="9"/>
        <end position="34"/>
    </location>
</feature>
<evidence type="ECO:0000256" key="1">
    <source>
        <dbReference type="SAM" id="Phobius"/>
    </source>
</evidence>
<dbReference type="Proteomes" id="UP000184108">
    <property type="component" value="Unassembled WGS sequence"/>
</dbReference>
<reference evidence="2 4" key="1">
    <citation type="submission" date="2014-07" db="EMBL/GenBank/DDBJ databases">
        <title>Genome of Chryseobacterium vrystaatense LMG 22846.</title>
        <authorList>
            <person name="Pipes S.E."/>
            <person name="Stropko S.J."/>
            <person name="Newman J.D."/>
        </authorList>
    </citation>
    <scope>NUCLEOTIDE SEQUENCE [LARGE SCALE GENOMIC DNA]</scope>
    <source>
        <strain evidence="2 4">LMG 22846</strain>
    </source>
</reference>
<keyword evidence="1" id="KW-0812">Transmembrane</keyword>
<keyword evidence="1" id="KW-0472">Membrane</keyword>
<evidence type="ECO:0000313" key="3">
    <source>
        <dbReference type="EMBL" id="SHE84447.1"/>
    </source>
</evidence>
<gene>
    <name evidence="2" type="ORF">IW16_00280</name>
    <name evidence="3" type="ORF">SAMN02787073_1245</name>
</gene>
<keyword evidence="4" id="KW-1185">Reference proteome</keyword>
<dbReference type="AlphaFoldDB" id="A0A1M4WTF9"/>
<evidence type="ECO:0000313" key="4">
    <source>
        <dbReference type="Proteomes" id="UP000028719"/>
    </source>
</evidence>
<accession>A0A1M4WTF9</accession>
<dbReference type="EMBL" id="FQVE01000001">
    <property type="protein sequence ID" value="SHE84447.1"/>
    <property type="molecule type" value="Genomic_DNA"/>
</dbReference>
<reference evidence="5" key="2">
    <citation type="submission" date="2016-11" db="EMBL/GenBank/DDBJ databases">
        <authorList>
            <person name="Varghese N."/>
            <person name="Submissions S."/>
        </authorList>
    </citation>
    <scope>NUCLEOTIDE SEQUENCE [LARGE SCALE GENOMIC DNA]</scope>
    <source>
        <strain evidence="5">YR203</strain>
    </source>
</reference>
<feature type="transmembrane region" description="Helical" evidence="1">
    <location>
        <begin position="54"/>
        <end position="79"/>
    </location>
</feature>
<protein>
    <submittedName>
        <fullName evidence="3">Uncharacterized protein</fullName>
    </submittedName>
</protein>
<keyword evidence="1" id="KW-1133">Transmembrane helix</keyword>
<dbReference type="EMBL" id="JPRI01000001">
    <property type="protein sequence ID" value="KFF27694.1"/>
    <property type="molecule type" value="Genomic_DNA"/>
</dbReference>